<evidence type="ECO:0000256" key="2">
    <source>
        <dbReference type="ARBA" id="ARBA00009045"/>
    </source>
</evidence>
<dbReference type="InterPro" id="IPR050925">
    <property type="entry name" value="Rhomboid_protease_S54"/>
</dbReference>
<dbReference type="GO" id="GO:0004252">
    <property type="term" value="F:serine-type endopeptidase activity"/>
    <property type="evidence" value="ECO:0007669"/>
    <property type="project" value="InterPro"/>
</dbReference>
<dbReference type="GeneID" id="303203622"/>
<accession>A0A086ZP48</accession>
<evidence type="ECO:0000256" key="4">
    <source>
        <dbReference type="ARBA" id="ARBA00022801"/>
    </source>
</evidence>
<evidence type="ECO:0000256" key="1">
    <source>
        <dbReference type="ARBA" id="ARBA00004141"/>
    </source>
</evidence>
<keyword evidence="6 7" id="KW-0472">Membrane</keyword>
<comment type="subcellular location">
    <subcellularLocation>
        <location evidence="1">Membrane</location>
        <topology evidence="1">Multi-pass membrane protein</topology>
    </subcellularLocation>
</comment>
<evidence type="ECO:0000256" key="5">
    <source>
        <dbReference type="ARBA" id="ARBA00022989"/>
    </source>
</evidence>
<keyword evidence="5 7" id="KW-1133">Transmembrane helix</keyword>
<dbReference type="InterPro" id="IPR022764">
    <property type="entry name" value="Peptidase_S54_rhomboid_dom"/>
</dbReference>
<evidence type="ECO:0000259" key="8">
    <source>
        <dbReference type="Pfam" id="PF01694"/>
    </source>
</evidence>
<proteinExistence type="inferred from homology"/>
<dbReference type="SUPFAM" id="SSF144091">
    <property type="entry name" value="Rhomboid-like"/>
    <property type="match status" value="1"/>
</dbReference>
<protein>
    <submittedName>
        <fullName evidence="9">Rhomboid family protein</fullName>
        <ecNumber evidence="9">3.4.21.105</ecNumber>
    </submittedName>
</protein>
<dbReference type="PANTHER" id="PTHR43731:SF14">
    <property type="entry name" value="PRESENILIN-ASSOCIATED RHOMBOID-LIKE PROTEIN, MITOCHONDRIAL"/>
    <property type="match status" value="1"/>
</dbReference>
<feature type="transmembrane region" description="Helical" evidence="7">
    <location>
        <begin position="173"/>
        <end position="192"/>
    </location>
</feature>
<dbReference type="AlphaFoldDB" id="A0A086ZP48"/>
<gene>
    <name evidence="9" type="ORF">BBOU_0428</name>
</gene>
<feature type="transmembrane region" description="Helical" evidence="7">
    <location>
        <begin position="198"/>
        <end position="219"/>
    </location>
</feature>
<comment type="caution">
    <text evidence="9">The sequence shown here is derived from an EMBL/GenBank/DDBJ whole genome shotgun (WGS) entry which is preliminary data.</text>
</comment>
<evidence type="ECO:0000256" key="7">
    <source>
        <dbReference type="SAM" id="Phobius"/>
    </source>
</evidence>
<feature type="transmembrane region" description="Helical" evidence="7">
    <location>
        <begin position="226"/>
        <end position="244"/>
    </location>
</feature>
<evidence type="ECO:0000313" key="9">
    <source>
        <dbReference type="EMBL" id="KFI48298.1"/>
    </source>
</evidence>
<dbReference type="OrthoDB" id="9807874at2"/>
<evidence type="ECO:0000313" key="10">
    <source>
        <dbReference type="Proteomes" id="UP000029093"/>
    </source>
</evidence>
<keyword evidence="10" id="KW-1185">Reference proteome</keyword>
<organism evidence="9 10">
    <name type="scientific">Bifidobacterium boum</name>
    <dbReference type="NCBI Taxonomy" id="78343"/>
    <lineage>
        <taxon>Bacteria</taxon>
        <taxon>Bacillati</taxon>
        <taxon>Actinomycetota</taxon>
        <taxon>Actinomycetes</taxon>
        <taxon>Bifidobacteriales</taxon>
        <taxon>Bifidobacteriaceae</taxon>
        <taxon>Bifidobacterium</taxon>
    </lineage>
</organism>
<dbReference type="Gene3D" id="1.20.1540.10">
    <property type="entry name" value="Rhomboid-like"/>
    <property type="match status" value="1"/>
</dbReference>
<reference evidence="9 10" key="1">
    <citation type="submission" date="2014-03" db="EMBL/GenBank/DDBJ databases">
        <title>Genomics of Bifidobacteria.</title>
        <authorList>
            <person name="Ventura M."/>
            <person name="Milani C."/>
            <person name="Lugli G.A."/>
        </authorList>
    </citation>
    <scope>NUCLEOTIDE SEQUENCE [LARGE SCALE GENOMIC DNA]</scope>
    <source>
        <strain evidence="9 10">LMG 10736</strain>
    </source>
</reference>
<feature type="transmembrane region" description="Helical" evidence="7">
    <location>
        <begin position="141"/>
        <end position="161"/>
    </location>
</feature>
<dbReference type="InterPro" id="IPR035952">
    <property type="entry name" value="Rhomboid-like_sf"/>
</dbReference>
<dbReference type="EC" id="3.4.21.105" evidence="9"/>
<feature type="transmembrane region" description="Helical" evidence="7">
    <location>
        <begin position="116"/>
        <end position="135"/>
    </location>
</feature>
<sequence length="262" mass="28968">MTSSIRLSPTRWIRHLRYEWKHRGPVITSIIITVCVLMWLVEQIAYYADKNAFTGMVYRMAFIPALTASQPWTFLTSLFMHAPGIDVWHILCNMITLWLVAPSLEKLLGHWQFLMLYLLSGLGGDAGTMVAARILDDPQSWLQSSFGASGAIFGVLGALMVTSSRTHLDLRQLIVLTAINLVMPLFVPDIAWQAHIGGLLTGAGTSSMLVGTTAIRRVLNYRKRTIITMIIIFVVIAGVVLLSQNTSTLVTRLSGSPIVLDS</sequence>
<feature type="transmembrane region" description="Helical" evidence="7">
    <location>
        <begin position="87"/>
        <end position="104"/>
    </location>
</feature>
<dbReference type="Pfam" id="PF01694">
    <property type="entry name" value="Rhomboid"/>
    <property type="match status" value="1"/>
</dbReference>
<dbReference type="RefSeq" id="WP_051616641.1">
    <property type="nucleotide sequence ID" value="NZ_JBQKGB010000003.1"/>
</dbReference>
<feature type="domain" description="Peptidase S54 rhomboid" evidence="8">
    <location>
        <begin position="69"/>
        <end position="209"/>
    </location>
</feature>
<dbReference type="EMBL" id="JGYQ01000007">
    <property type="protein sequence ID" value="KFI48298.1"/>
    <property type="molecule type" value="Genomic_DNA"/>
</dbReference>
<name>A0A086ZP48_9BIFI</name>
<dbReference type="GO" id="GO:0016020">
    <property type="term" value="C:membrane"/>
    <property type="evidence" value="ECO:0007669"/>
    <property type="project" value="UniProtKB-SubCell"/>
</dbReference>
<evidence type="ECO:0000256" key="6">
    <source>
        <dbReference type="ARBA" id="ARBA00023136"/>
    </source>
</evidence>
<evidence type="ECO:0000256" key="3">
    <source>
        <dbReference type="ARBA" id="ARBA00022692"/>
    </source>
</evidence>
<comment type="similarity">
    <text evidence="2">Belongs to the peptidase S54 family.</text>
</comment>
<dbReference type="PANTHER" id="PTHR43731">
    <property type="entry name" value="RHOMBOID PROTEASE"/>
    <property type="match status" value="1"/>
</dbReference>
<dbReference type="Proteomes" id="UP000029093">
    <property type="component" value="Unassembled WGS sequence"/>
</dbReference>
<keyword evidence="4 9" id="KW-0378">Hydrolase</keyword>
<feature type="transmembrane region" description="Helical" evidence="7">
    <location>
        <begin position="26"/>
        <end position="48"/>
    </location>
</feature>
<keyword evidence="3 7" id="KW-0812">Transmembrane</keyword>